<accession>A0A0N1FCT2</accession>
<dbReference type="PANTHER" id="PTHR30290">
    <property type="entry name" value="PERIPLASMIC BINDING COMPONENT OF ABC TRANSPORTER"/>
    <property type="match status" value="1"/>
</dbReference>
<evidence type="ECO:0000256" key="2">
    <source>
        <dbReference type="ARBA" id="ARBA00005695"/>
    </source>
</evidence>
<keyword evidence="3" id="KW-0813">Transport</keyword>
<dbReference type="GO" id="GO:0043190">
    <property type="term" value="C:ATP-binding cassette (ABC) transporter complex"/>
    <property type="evidence" value="ECO:0007669"/>
    <property type="project" value="InterPro"/>
</dbReference>
<comment type="caution">
    <text evidence="6">The sequence shown here is derived from an EMBL/GenBank/DDBJ whole genome shotgun (WGS) entry which is preliminary data.</text>
</comment>
<protein>
    <submittedName>
        <fullName evidence="6">Putative ABC transporter substrate binding protein</fullName>
    </submittedName>
</protein>
<dbReference type="AlphaFoldDB" id="A0A0N1FCT2"/>
<dbReference type="Pfam" id="PF00496">
    <property type="entry name" value="SBP_bac_5"/>
    <property type="match status" value="1"/>
</dbReference>
<sequence>MQPEPPRSMDPADQMATDTASILNAMYEGLVRADADRTIHPLLATSWSHDPQGTTWDFVLRRNVKFHDGHTMTAAGVVHSFRRLLDMNAPLAGSSRFRAVVDTVTTTDDDMTVRFSLRHPYPDFLLLLSFSQACVTSPYVGASLARHADGTGPFRFDEWKSSEYVRQVRNPDYWGTPPDLASVRWIWSAEPSVMDMALHTGDTDIVGDLPALYARQMENDPRFVIHDDPNGPLYWIAINMDRPAGADRRIRQALNYATDRRALVHALLRDWGQPARSPLQPVSPYFVSYAPDPQYDPQRARALLAEAGSPSGITFSLAVQDMDEPLAEALQDMWKKSGITMQISRLEGGVYASEAFADPAQKAALQLDGVLASWSAGFIPDMQLRPLFHGASAAPAGANLGFFHDPGVDALINAGAVEPSEDKRRVIYARLQEMIMHDAPAVLIYTRDTLVGMRTDISGLVVRPDGALDITHVTRNRQPHS</sequence>
<dbReference type="Gene3D" id="3.90.76.10">
    <property type="entry name" value="Dipeptide-binding Protein, Domain 1"/>
    <property type="match status" value="1"/>
</dbReference>
<dbReference type="PANTHER" id="PTHR30290:SF9">
    <property type="entry name" value="OLIGOPEPTIDE-BINDING PROTEIN APPA"/>
    <property type="match status" value="1"/>
</dbReference>
<dbReference type="InterPro" id="IPR000914">
    <property type="entry name" value="SBP_5_dom"/>
</dbReference>
<evidence type="ECO:0000313" key="7">
    <source>
        <dbReference type="Proteomes" id="UP000031553"/>
    </source>
</evidence>
<keyword evidence="4" id="KW-0732">Signal</keyword>
<name>A0A0N1FCT2_9PROT</name>
<dbReference type="Gene3D" id="3.40.190.10">
    <property type="entry name" value="Periplasmic binding protein-like II"/>
    <property type="match status" value="1"/>
</dbReference>
<evidence type="ECO:0000259" key="5">
    <source>
        <dbReference type="Pfam" id="PF00496"/>
    </source>
</evidence>
<dbReference type="GO" id="GO:1904680">
    <property type="term" value="F:peptide transmembrane transporter activity"/>
    <property type="evidence" value="ECO:0007669"/>
    <property type="project" value="TreeGrafter"/>
</dbReference>
<comment type="subcellular location">
    <subcellularLocation>
        <location evidence="1">Periplasm</location>
    </subcellularLocation>
</comment>
<organism evidence="6 7">
    <name type="scientific">Komagataeibacter intermedius AF2</name>
    <dbReference type="NCBI Taxonomy" id="1458464"/>
    <lineage>
        <taxon>Bacteria</taxon>
        <taxon>Pseudomonadati</taxon>
        <taxon>Pseudomonadota</taxon>
        <taxon>Alphaproteobacteria</taxon>
        <taxon>Acetobacterales</taxon>
        <taxon>Acetobacteraceae</taxon>
        <taxon>Komagataeibacter</taxon>
    </lineage>
</organism>
<dbReference type="InterPro" id="IPR030678">
    <property type="entry name" value="Peptide/Ni-bd"/>
</dbReference>
<gene>
    <name evidence="6" type="ORF">GLUCOINTEAF2_0201961</name>
</gene>
<evidence type="ECO:0000256" key="4">
    <source>
        <dbReference type="ARBA" id="ARBA00022729"/>
    </source>
</evidence>
<dbReference type="Proteomes" id="UP000031553">
    <property type="component" value="Unassembled WGS sequence"/>
</dbReference>
<dbReference type="InterPro" id="IPR039424">
    <property type="entry name" value="SBP_5"/>
</dbReference>
<reference evidence="6 7" key="1">
    <citation type="submission" date="2015-07" db="EMBL/GenBank/DDBJ databases">
        <title>Draft Genome Sequence of Komagataeibacter intermedius Strain AF2, Isolated from Kombucha Tea.</title>
        <authorList>
            <person name="Santos R.A."/>
            <person name="Berretta A.A."/>
            <person name="Barud H.S."/>
            <person name="Ribeiro S.J."/>
            <person name="Gonzalez-Garcia L.N."/>
            <person name="Zucchi T.D."/>
            <person name="Goldman G.H."/>
            <person name="Riano-Pachon D.M."/>
        </authorList>
    </citation>
    <scope>NUCLEOTIDE SEQUENCE [LARGE SCALE GENOMIC DNA]</scope>
    <source>
        <strain evidence="6 7">AF2</strain>
    </source>
</reference>
<dbReference type="GO" id="GO:0015833">
    <property type="term" value="P:peptide transport"/>
    <property type="evidence" value="ECO:0007669"/>
    <property type="project" value="TreeGrafter"/>
</dbReference>
<dbReference type="EMBL" id="JUFX02000090">
    <property type="protein sequence ID" value="KPH87879.1"/>
    <property type="molecule type" value="Genomic_DNA"/>
</dbReference>
<dbReference type="SUPFAM" id="SSF53850">
    <property type="entry name" value="Periplasmic binding protein-like II"/>
    <property type="match status" value="1"/>
</dbReference>
<proteinExistence type="inferred from homology"/>
<comment type="similarity">
    <text evidence="2">Belongs to the bacterial solute-binding protein 5 family.</text>
</comment>
<evidence type="ECO:0000256" key="3">
    <source>
        <dbReference type="ARBA" id="ARBA00022448"/>
    </source>
</evidence>
<feature type="domain" description="Solute-binding protein family 5" evidence="5">
    <location>
        <begin position="38"/>
        <end position="388"/>
    </location>
</feature>
<dbReference type="GO" id="GO:0030288">
    <property type="term" value="C:outer membrane-bounded periplasmic space"/>
    <property type="evidence" value="ECO:0007669"/>
    <property type="project" value="UniProtKB-ARBA"/>
</dbReference>
<evidence type="ECO:0000313" key="6">
    <source>
        <dbReference type="EMBL" id="KPH87879.1"/>
    </source>
</evidence>
<dbReference type="Gene3D" id="3.10.105.10">
    <property type="entry name" value="Dipeptide-binding Protein, Domain 3"/>
    <property type="match status" value="1"/>
</dbReference>
<dbReference type="PIRSF" id="PIRSF002741">
    <property type="entry name" value="MppA"/>
    <property type="match status" value="1"/>
</dbReference>
<evidence type="ECO:0000256" key="1">
    <source>
        <dbReference type="ARBA" id="ARBA00004418"/>
    </source>
</evidence>